<dbReference type="GO" id="GO:0005634">
    <property type="term" value="C:nucleus"/>
    <property type="evidence" value="ECO:0007669"/>
    <property type="project" value="TreeGrafter"/>
</dbReference>
<dbReference type="GO" id="GO:0048254">
    <property type="term" value="P:snoRNA localization"/>
    <property type="evidence" value="ECO:0007669"/>
    <property type="project" value="TreeGrafter"/>
</dbReference>
<dbReference type="InterPro" id="IPR051639">
    <property type="entry name" value="BCD1"/>
</dbReference>
<dbReference type="STRING" id="4781.A0A0P1ABP4"/>
<evidence type="ECO:0000313" key="6">
    <source>
        <dbReference type="EMBL" id="CEG37721.1"/>
    </source>
</evidence>
<keyword evidence="2 4" id="KW-0863">Zinc-finger</keyword>
<proteinExistence type="predicted"/>
<name>A0A0P1ABP4_PLAHL</name>
<accession>A0A0P1ABP4</accession>
<evidence type="ECO:0000256" key="3">
    <source>
        <dbReference type="ARBA" id="ARBA00022833"/>
    </source>
</evidence>
<dbReference type="PANTHER" id="PTHR13483:SF11">
    <property type="entry name" value="ZINC FINGER HIT DOMAIN-CONTAINING PROTEIN 3"/>
    <property type="match status" value="1"/>
</dbReference>
<evidence type="ECO:0000256" key="2">
    <source>
        <dbReference type="ARBA" id="ARBA00022771"/>
    </source>
</evidence>
<keyword evidence="7" id="KW-1185">Reference proteome</keyword>
<dbReference type="Gene3D" id="3.30.60.190">
    <property type="match status" value="1"/>
</dbReference>
<dbReference type="GO" id="GO:0000492">
    <property type="term" value="P:box C/D snoRNP assembly"/>
    <property type="evidence" value="ECO:0007669"/>
    <property type="project" value="TreeGrafter"/>
</dbReference>
<feature type="domain" description="HIT-type" evidence="5">
    <location>
        <begin position="5"/>
        <end position="38"/>
    </location>
</feature>
<evidence type="ECO:0000256" key="1">
    <source>
        <dbReference type="ARBA" id="ARBA00022723"/>
    </source>
</evidence>
<dbReference type="Pfam" id="PF04438">
    <property type="entry name" value="zf-HIT"/>
    <property type="match status" value="1"/>
</dbReference>
<dbReference type="GeneID" id="36400833"/>
<keyword evidence="6" id="KW-0675">Receptor</keyword>
<dbReference type="OrthoDB" id="18412at2759"/>
<dbReference type="RefSeq" id="XP_024574090.1">
    <property type="nucleotide sequence ID" value="XM_024723077.1"/>
</dbReference>
<dbReference type="AlphaFoldDB" id="A0A0P1ABP4"/>
<reference evidence="7" key="1">
    <citation type="submission" date="2014-09" db="EMBL/GenBank/DDBJ databases">
        <authorList>
            <person name="Sharma Rahul"/>
            <person name="Thines Marco"/>
        </authorList>
    </citation>
    <scope>NUCLEOTIDE SEQUENCE [LARGE SCALE GENOMIC DNA]</scope>
</reference>
<dbReference type="PROSITE" id="PS51083">
    <property type="entry name" value="ZF_HIT"/>
    <property type="match status" value="1"/>
</dbReference>
<dbReference type="EMBL" id="CCYD01000290">
    <property type="protein sequence ID" value="CEG37721.1"/>
    <property type="molecule type" value="Genomic_DNA"/>
</dbReference>
<dbReference type="OMA" id="CNEAQSK"/>
<evidence type="ECO:0000256" key="4">
    <source>
        <dbReference type="PROSITE-ProRule" id="PRU00453"/>
    </source>
</evidence>
<dbReference type="GO" id="GO:0070761">
    <property type="term" value="C:pre-snoRNP complex"/>
    <property type="evidence" value="ECO:0007669"/>
    <property type="project" value="TreeGrafter"/>
</dbReference>
<sequence length="134" mass="15087">MAHQCEVCKTAEAKYKCPTCRSPYCSLVCYKKHKETPCEPEPVPDKHQEMLQSTPASAAIDVDEEDAEKLTEEQLSVLKTSESVRKMLANPSITMALKQIECSQDMMKTLEKALLDPTFATFMYQALDEVIPPK</sequence>
<evidence type="ECO:0000259" key="5">
    <source>
        <dbReference type="PROSITE" id="PS51083"/>
    </source>
</evidence>
<organism evidence="6 7">
    <name type="scientific">Plasmopara halstedii</name>
    <name type="common">Downy mildew of sunflower</name>
    <dbReference type="NCBI Taxonomy" id="4781"/>
    <lineage>
        <taxon>Eukaryota</taxon>
        <taxon>Sar</taxon>
        <taxon>Stramenopiles</taxon>
        <taxon>Oomycota</taxon>
        <taxon>Peronosporomycetes</taxon>
        <taxon>Peronosporales</taxon>
        <taxon>Peronosporaceae</taxon>
        <taxon>Plasmopara</taxon>
    </lineage>
</organism>
<evidence type="ECO:0000313" key="7">
    <source>
        <dbReference type="Proteomes" id="UP000054928"/>
    </source>
</evidence>
<dbReference type="Proteomes" id="UP000054928">
    <property type="component" value="Unassembled WGS sequence"/>
</dbReference>
<dbReference type="GO" id="GO:0000463">
    <property type="term" value="P:maturation of LSU-rRNA from tricistronic rRNA transcript (SSU-rRNA, 5.8S rRNA, LSU-rRNA)"/>
    <property type="evidence" value="ECO:0007669"/>
    <property type="project" value="TreeGrafter"/>
</dbReference>
<dbReference type="CDD" id="cd23024">
    <property type="entry name" value="zf-HIT_ZNHIT2-3"/>
    <property type="match status" value="1"/>
</dbReference>
<dbReference type="GO" id="GO:0008270">
    <property type="term" value="F:zinc ion binding"/>
    <property type="evidence" value="ECO:0007669"/>
    <property type="project" value="UniProtKB-UniRule"/>
</dbReference>
<dbReference type="SUPFAM" id="SSF144232">
    <property type="entry name" value="HIT/MYND zinc finger-like"/>
    <property type="match status" value="1"/>
</dbReference>
<protein>
    <submittedName>
        <fullName evidence="6">Predicted MYND Zn-finger protein/hormone receptor interactor</fullName>
    </submittedName>
</protein>
<dbReference type="InterPro" id="IPR007529">
    <property type="entry name" value="Znf_HIT"/>
</dbReference>
<keyword evidence="3" id="KW-0862">Zinc</keyword>
<keyword evidence="1" id="KW-0479">Metal-binding</keyword>
<dbReference type="PANTHER" id="PTHR13483">
    <property type="entry name" value="BOX C_D SNORNA PROTEIN 1-RELATED"/>
    <property type="match status" value="1"/>
</dbReference>